<dbReference type="GeneID" id="108044245"/>
<sequence>MNLIPGNVLFLVILGLCLAWSLPMTPENELGDLQPVGYQLPRMAKSEAESEFVGRIAPKGEHSAEEDKEYVITLVEQLNSAGVKASDNRDLKTLSYEELVRLLALWHLSQERHIYEANGPDEQPDQAIDAHSV</sequence>
<reference evidence="2" key="1">
    <citation type="submission" date="2025-08" db="UniProtKB">
        <authorList>
            <consortium name="RefSeq"/>
        </authorList>
    </citation>
    <scope>IDENTIFICATION</scope>
</reference>
<dbReference type="RefSeq" id="XP_016978668.2">
    <property type="nucleotide sequence ID" value="XM_017123179.2"/>
</dbReference>
<dbReference type="OrthoDB" id="7868485at2759"/>
<name>A0A6P4EUB6_DRORH</name>
<keyword evidence="1" id="KW-0732">Signal</keyword>
<dbReference type="AlphaFoldDB" id="A0A6P4EUB6"/>
<proteinExistence type="predicted"/>
<feature type="signal peptide" evidence="1">
    <location>
        <begin position="1"/>
        <end position="19"/>
    </location>
</feature>
<feature type="chain" id="PRO_5027848622" evidence="1">
    <location>
        <begin position="20"/>
        <end position="133"/>
    </location>
</feature>
<protein>
    <submittedName>
        <fullName evidence="2">Uncharacterized protein LOC108044245</fullName>
    </submittedName>
</protein>
<evidence type="ECO:0000256" key="1">
    <source>
        <dbReference type="SAM" id="SignalP"/>
    </source>
</evidence>
<accession>A0A6P4EUB6</accession>
<gene>
    <name evidence="2" type="primary">LOC108044245</name>
</gene>
<dbReference type="OMA" id="RNYYEAS"/>
<evidence type="ECO:0000313" key="2">
    <source>
        <dbReference type="RefSeq" id="XP_016978668.1"/>
    </source>
</evidence>
<organism evidence="2">
    <name type="scientific">Drosophila rhopaloa</name>
    <name type="common">Fruit fly</name>
    <dbReference type="NCBI Taxonomy" id="1041015"/>
    <lineage>
        <taxon>Eukaryota</taxon>
        <taxon>Metazoa</taxon>
        <taxon>Ecdysozoa</taxon>
        <taxon>Arthropoda</taxon>
        <taxon>Hexapoda</taxon>
        <taxon>Insecta</taxon>
        <taxon>Pterygota</taxon>
        <taxon>Neoptera</taxon>
        <taxon>Endopterygota</taxon>
        <taxon>Diptera</taxon>
        <taxon>Brachycera</taxon>
        <taxon>Muscomorpha</taxon>
        <taxon>Ephydroidea</taxon>
        <taxon>Drosophilidae</taxon>
        <taxon>Drosophila</taxon>
        <taxon>Sophophora</taxon>
    </lineage>
</organism>
<dbReference type="RefSeq" id="XP_016978668.1">
    <property type="nucleotide sequence ID" value="XM_017123179.1"/>
</dbReference>